<dbReference type="InterPro" id="IPR019188">
    <property type="entry name" value="SNAPC1"/>
</dbReference>
<dbReference type="Pfam" id="PF09808">
    <property type="entry name" value="SNAPC1"/>
    <property type="match status" value="1"/>
</dbReference>
<evidence type="ECO:0000313" key="1">
    <source>
        <dbReference type="EMBL" id="GJQ10677.1"/>
    </source>
</evidence>
<proteinExistence type="predicted"/>
<protein>
    <submittedName>
        <fullName evidence="1">Uncharacterized protein</fullName>
    </submittedName>
</protein>
<sequence length="295" mass="34826">MNLEALLLQSPFAQDLTNLIHDFIDQWLFQIYSGLPEPLSFPAFCKPWKESNFEIIHVCGPKRLKPELFLQQLFQNALLFFERPYLVKLPKLDEYLDFLKEELYFVIQVACVYTLYLLYVTQKVESTPEKIRIDVVCFNTLLSWLMCQKLEDREDGSKDTLKLLVNLLKKKAIRLCYFRLPLQLPQNLFEPAHPPVFFEYELEAKESGSEESTKSKDSTDEIRQNSAVNNLWSRTGEILTTLELERLEKSWERWEAFLELLHDQKPCMSQVSSNDGFHEDIRKMLERARESLTKD</sequence>
<dbReference type="GO" id="GO:0043565">
    <property type="term" value="F:sequence-specific DNA binding"/>
    <property type="evidence" value="ECO:0007669"/>
    <property type="project" value="TreeGrafter"/>
</dbReference>
<dbReference type="AlphaFoldDB" id="A0A9C7PW25"/>
<evidence type="ECO:0000313" key="2">
    <source>
        <dbReference type="Proteomes" id="UP001061958"/>
    </source>
</evidence>
<dbReference type="PANTHER" id="PTHR15131:SF3">
    <property type="entry name" value="SNRNA-ACTIVATING PROTEIN COMPLEX SUBUNIT 1"/>
    <property type="match status" value="1"/>
</dbReference>
<dbReference type="OrthoDB" id="10432509at2759"/>
<accession>A0A9C7PW25</accession>
<dbReference type="GO" id="GO:0042796">
    <property type="term" value="P:snRNA transcription by RNA polymerase III"/>
    <property type="evidence" value="ECO:0007669"/>
    <property type="project" value="TreeGrafter"/>
</dbReference>
<reference evidence="1" key="2">
    <citation type="submission" date="2022-01" db="EMBL/GenBank/DDBJ databases">
        <authorList>
            <person name="Hirooka S."/>
            <person name="Miyagishima S.Y."/>
        </authorList>
    </citation>
    <scope>NUCLEOTIDE SEQUENCE</scope>
    <source>
        <strain evidence="1">NBRC 102759</strain>
    </source>
</reference>
<comment type="caution">
    <text evidence="1">The sequence shown here is derived from an EMBL/GenBank/DDBJ whole genome shotgun (WGS) entry which is preliminary data.</text>
</comment>
<reference evidence="1" key="1">
    <citation type="journal article" date="2022" name="Proc. Natl. Acad. Sci. U.S.A.">
        <title>Life cycle and functional genomics of the unicellular red alga Galdieria for elucidating algal and plant evolution and industrial use.</title>
        <authorList>
            <person name="Hirooka S."/>
            <person name="Itabashi T."/>
            <person name="Ichinose T.M."/>
            <person name="Onuma R."/>
            <person name="Fujiwara T."/>
            <person name="Yamashita S."/>
            <person name="Jong L.W."/>
            <person name="Tomita R."/>
            <person name="Iwane A.H."/>
            <person name="Miyagishima S.Y."/>
        </authorList>
    </citation>
    <scope>NUCLEOTIDE SEQUENCE</scope>
    <source>
        <strain evidence="1">NBRC 102759</strain>
    </source>
</reference>
<dbReference type="GO" id="GO:0042795">
    <property type="term" value="P:snRNA transcription by RNA polymerase II"/>
    <property type="evidence" value="ECO:0007669"/>
    <property type="project" value="TreeGrafter"/>
</dbReference>
<keyword evidence="2" id="KW-1185">Reference proteome</keyword>
<dbReference type="PANTHER" id="PTHR15131">
    <property type="entry name" value="SMALL NUCLEAR RNA ACTIVATING COMPLEX, POLYPEPTIDE 1"/>
    <property type="match status" value="1"/>
</dbReference>
<gene>
    <name evidence="1" type="ORF">GpartN1_g2468.t1</name>
</gene>
<name>A0A9C7PW25_9RHOD</name>
<dbReference type="EMBL" id="BQMJ01000017">
    <property type="protein sequence ID" value="GJQ10677.1"/>
    <property type="molecule type" value="Genomic_DNA"/>
</dbReference>
<dbReference type="GO" id="GO:0019185">
    <property type="term" value="C:snRNA-activating protein complex"/>
    <property type="evidence" value="ECO:0007669"/>
    <property type="project" value="TreeGrafter"/>
</dbReference>
<dbReference type="Proteomes" id="UP001061958">
    <property type="component" value="Unassembled WGS sequence"/>
</dbReference>
<organism evidence="1 2">
    <name type="scientific">Galdieria partita</name>
    <dbReference type="NCBI Taxonomy" id="83374"/>
    <lineage>
        <taxon>Eukaryota</taxon>
        <taxon>Rhodophyta</taxon>
        <taxon>Bangiophyceae</taxon>
        <taxon>Galdieriales</taxon>
        <taxon>Galdieriaceae</taxon>
        <taxon>Galdieria</taxon>
    </lineage>
</organism>